<dbReference type="GO" id="GO:0002949">
    <property type="term" value="P:tRNA threonylcarbamoyladenosine modification"/>
    <property type="evidence" value="ECO:0007669"/>
    <property type="project" value="InterPro"/>
</dbReference>
<dbReference type="PANTHER" id="PTHR11735">
    <property type="entry name" value="TRNA N6-ADENOSINE THREONYLCARBAMOYLTRANSFERASE"/>
    <property type="match status" value="1"/>
</dbReference>
<dbReference type="SUPFAM" id="SSF53067">
    <property type="entry name" value="Actin-like ATPase domain"/>
    <property type="match status" value="2"/>
</dbReference>
<dbReference type="AlphaFoldDB" id="A0A6J7D201"/>
<evidence type="ECO:0000259" key="1">
    <source>
        <dbReference type="Pfam" id="PF00814"/>
    </source>
</evidence>
<dbReference type="GO" id="GO:0005829">
    <property type="term" value="C:cytosol"/>
    <property type="evidence" value="ECO:0007669"/>
    <property type="project" value="TreeGrafter"/>
</dbReference>
<dbReference type="PANTHER" id="PTHR11735:SF11">
    <property type="entry name" value="TRNA THREONYLCARBAMOYLADENOSINE BIOSYNTHESIS PROTEIN TSAB"/>
    <property type="match status" value="1"/>
</dbReference>
<protein>
    <submittedName>
        <fullName evidence="2">Unannotated protein</fullName>
    </submittedName>
</protein>
<reference evidence="2" key="1">
    <citation type="submission" date="2020-05" db="EMBL/GenBank/DDBJ databases">
        <authorList>
            <person name="Chiriac C."/>
            <person name="Salcher M."/>
            <person name="Ghai R."/>
            <person name="Kavagutti S V."/>
        </authorList>
    </citation>
    <scope>NUCLEOTIDE SEQUENCE</scope>
</reference>
<sequence>MIILALDTASAATSVALVDDGVILNAARHVDARRHAEVLAPMIAEVVAGHAVDAVVCGVGPGPYTGLRVGVASAQSLGLAWGVPVVGICSLDAIAHAARAEGVTGELIAALDARRKEVYWARYDAQRRIGPFVNRTDELDPELLTFPWVGVGDEPRYPEASSLARIAWPLLCAGASVADRITDLASHGTDDGATANQLGQQQLLPPFPLYVRRPDAVASVKS</sequence>
<dbReference type="InterPro" id="IPR043129">
    <property type="entry name" value="ATPase_NBD"/>
</dbReference>
<dbReference type="InterPro" id="IPR000905">
    <property type="entry name" value="Gcp-like_dom"/>
</dbReference>
<dbReference type="EMBL" id="CAFBPJ010000086">
    <property type="protein sequence ID" value="CAB5019633.1"/>
    <property type="molecule type" value="Genomic_DNA"/>
</dbReference>
<dbReference type="NCBIfam" id="TIGR03725">
    <property type="entry name" value="T6A_YeaZ"/>
    <property type="match status" value="1"/>
</dbReference>
<accession>A0A6J7D201</accession>
<feature type="domain" description="Gcp-like" evidence="1">
    <location>
        <begin position="32"/>
        <end position="125"/>
    </location>
</feature>
<name>A0A6J7D201_9ZZZZ</name>
<dbReference type="InterPro" id="IPR022496">
    <property type="entry name" value="T6A_TsaB"/>
</dbReference>
<organism evidence="2">
    <name type="scientific">freshwater metagenome</name>
    <dbReference type="NCBI Taxonomy" id="449393"/>
    <lineage>
        <taxon>unclassified sequences</taxon>
        <taxon>metagenomes</taxon>
        <taxon>ecological metagenomes</taxon>
    </lineage>
</organism>
<dbReference type="EMBL" id="CAFBLV010000037">
    <property type="protein sequence ID" value="CAB4864201.1"/>
    <property type="molecule type" value="Genomic_DNA"/>
</dbReference>
<proteinExistence type="predicted"/>
<evidence type="ECO:0000313" key="2">
    <source>
        <dbReference type="EMBL" id="CAB4864201.1"/>
    </source>
</evidence>
<gene>
    <name evidence="2" type="ORF">UFOPK3425_00307</name>
    <name evidence="3" type="ORF">UFOPK4092_00853</name>
</gene>
<dbReference type="Gene3D" id="3.30.420.40">
    <property type="match status" value="2"/>
</dbReference>
<dbReference type="Pfam" id="PF00814">
    <property type="entry name" value="TsaD"/>
    <property type="match status" value="1"/>
</dbReference>
<dbReference type="CDD" id="cd24032">
    <property type="entry name" value="ASKHA_NBD_TsaB"/>
    <property type="match status" value="1"/>
</dbReference>
<evidence type="ECO:0000313" key="3">
    <source>
        <dbReference type="EMBL" id="CAB5019633.1"/>
    </source>
</evidence>